<dbReference type="AlphaFoldDB" id="A0A642URB3"/>
<dbReference type="EMBL" id="SWFT01000102">
    <property type="protein sequence ID" value="KAA8901534.1"/>
    <property type="molecule type" value="Genomic_DNA"/>
</dbReference>
<evidence type="ECO:0000256" key="1">
    <source>
        <dbReference type="SAM" id="MobiDB-lite"/>
    </source>
</evidence>
<dbReference type="GeneID" id="54781894"/>
<dbReference type="Pfam" id="PF12239">
    <property type="entry name" value="DUF3605"/>
    <property type="match status" value="1"/>
</dbReference>
<dbReference type="PANTHER" id="PTHR35020">
    <property type="entry name" value="N-ACETYLGLUCOSAMINE-INDUCED PROTEIN 1"/>
    <property type="match status" value="1"/>
</dbReference>
<dbReference type="RefSeq" id="XP_034012015.1">
    <property type="nucleotide sequence ID" value="XM_034155984.1"/>
</dbReference>
<feature type="compositionally biased region" description="Polar residues" evidence="1">
    <location>
        <begin position="17"/>
        <end position="31"/>
    </location>
</feature>
<evidence type="ECO:0000313" key="2">
    <source>
        <dbReference type="EMBL" id="KAA8901534.1"/>
    </source>
</evidence>
<dbReference type="OrthoDB" id="10053431at2759"/>
<dbReference type="InterPro" id="IPR022036">
    <property type="entry name" value="DUF3605"/>
</dbReference>
<dbReference type="OMA" id="YHDWEDL"/>
<name>A0A642URB3_DIURU</name>
<dbReference type="GO" id="GO:0006044">
    <property type="term" value="P:N-acetylglucosamine metabolic process"/>
    <property type="evidence" value="ECO:0007669"/>
    <property type="project" value="TreeGrafter"/>
</dbReference>
<protein>
    <recommendedName>
        <fullName evidence="4">N-acetylglucosamine-induced protein 1</fullName>
    </recommendedName>
</protein>
<gene>
    <name evidence="2" type="ORF">DIURU_003243</name>
</gene>
<dbReference type="VEuPathDB" id="FungiDB:DIURU_003243"/>
<comment type="caution">
    <text evidence="2">The sequence shown here is derived from an EMBL/GenBank/DDBJ whole genome shotgun (WGS) entry which is preliminary data.</text>
</comment>
<proteinExistence type="predicted"/>
<evidence type="ECO:0000313" key="3">
    <source>
        <dbReference type="Proteomes" id="UP000449547"/>
    </source>
</evidence>
<dbReference type="GO" id="GO:0005737">
    <property type="term" value="C:cytoplasm"/>
    <property type="evidence" value="ECO:0007669"/>
    <property type="project" value="TreeGrafter"/>
</dbReference>
<sequence length="248" mass="27748">MLTVDTGLATPPPSRGSPHTATCGQSFSQPSARAPSPDVYKAWGIDVIDSPLMPGTSKVKQQPFTWSQVQEIVATNDLDLFARSAPGTDEYLAFKAQLKRQGTTIQDYLVRHELEWADIQIPDHKLFTVKDDIKVMYNKFPYYFEDNVTHLCVWTKVPIPNDPNSATGDISAYTRAVIDTFVRKLFPDSQLVWFRNWAALQSVRAISHCHVIIKDVDPKLLARALAGDFDVLTEADYKAIDAQFATTS</sequence>
<organism evidence="2 3">
    <name type="scientific">Diutina rugosa</name>
    <name type="common">Yeast</name>
    <name type="synonym">Candida rugosa</name>
    <dbReference type="NCBI Taxonomy" id="5481"/>
    <lineage>
        <taxon>Eukaryota</taxon>
        <taxon>Fungi</taxon>
        <taxon>Dikarya</taxon>
        <taxon>Ascomycota</taxon>
        <taxon>Saccharomycotina</taxon>
        <taxon>Pichiomycetes</taxon>
        <taxon>Debaryomycetaceae</taxon>
        <taxon>Diutina</taxon>
    </lineage>
</organism>
<dbReference type="PANTHER" id="PTHR35020:SF2">
    <property type="entry name" value="N-ACETYLGLUCOSAMINE-INDUCED PROTEIN 1"/>
    <property type="match status" value="1"/>
</dbReference>
<reference evidence="2 3" key="1">
    <citation type="submission" date="2019-07" db="EMBL/GenBank/DDBJ databases">
        <title>Genome assembly of two rare yeast pathogens: Diutina rugosa and Trichomonascus ciferrii.</title>
        <authorList>
            <person name="Mixao V."/>
            <person name="Saus E."/>
            <person name="Hansen A."/>
            <person name="Lass-Flor C."/>
            <person name="Gabaldon T."/>
        </authorList>
    </citation>
    <scope>NUCLEOTIDE SEQUENCE [LARGE SCALE GENOMIC DNA]</scope>
    <source>
        <strain evidence="2 3">CBS 613</strain>
    </source>
</reference>
<feature type="region of interest" description="Disordered" evidence="1">
    <location>
        <begin position="1"/>
        <end position="35"/>
    </location>
</feature>
<evidence type="ECO:0008006" key="4">
    <source>
        <dbReference type="Google" id="ProtNLM"/>
    </source>
</evidence>
<accession>A0A642URB3</accession>
<dbReference type="Proteomes" id="UP000449547">
    <property type="component" value="Unassembled WGS sequence"/>
</dbReference>
<keyword evidence="3" id="KW-1185">Reference proteome</keyword>